<gene>
    <name evidence="3" type="ORF">I2494_01150</name>
</gene>
<proteinExistence type="predicted"/>
<feature type="domain" description="B box-type" evidence="2">
    <location>
        <begin position="1"/>
        <end position="45"/>
    </location>
</feature>
<dbReference type="Proteomes" id="UP001296921">
    <property type="component" value="Unassembled WGS sequence"/>
</dbReference>
<name>A0ABS1IKR6_9GAMM</name>
<dbReference type="RefSeq" id="WP_218465790.1">
    <property type="nucleotide sequence ID" value="NZ_JADRCR010000001.1"/>
</dbReference>
<keyword evidence="4" id="KW-1185">Reference proteome</keyword>
<feature type="transmembrane region" description="Helical" evidence="1">
    <location>
        <begin position="90"/>
        <end position="109"/>
    </location>
</feature>
<reference evidence="3 4" key="1">
    <citation type="submission" date="2020-11" db="EMBL/GenBank/DDBJ databases">
        <title>Insectihabitans protaetiae gen. nov. sp. nov. and Insectihabitans allomyrinae sp. nov., isolated from larvae of Protaetia brevitarsis seulensis and Allomyrina dichotoma, respectively.</title>
        <authorList>
            <person name="Lee S.D."/>
            <person name="Byeon Y.-S."/>
            <person name="Kim S.-M."/>
            <person name="Yang H.L."/>
            <person name="Kim I.S."/>
        </authorList>
    </citation>
    <scope>NUCLEOTIDE SEQUENCE [LARGE SCALE GENOMIC DNA]</scope>
    <source>
        <strain evidence="3 4">BWR-B9</strain>
    </source>
</reference>
<dbReference type="PROSITE" id="PS50119">
    <property type="entry name" value="ZF_BBOX"/>
    <property type="match status" value="1"/>
</dbReference>
<organism evidence="3 4">
    <name type="scientific">Limnobaculum allomyrinae</name>
    <dbReference type="NCBI Taxonomy" id="2791986"/>
    <lineage>
        <taxon>Bacteria</taxon>
        <taxon>Pseudomonadati</taxon>
        <taxon>Pseudomonadota</taxon>
        <taxon>Gammaproteobacteria</taxon>
        <taxon>Enterobacterales</taxon>
        <taxon>Budviciaceae</taxon>
        <taxon>Limnobaculum</taxon>
    </lineage>
</organism>
<dbReference type="InterPro" id="IPR000315">
    <property type="entry name" value="Znf_B-box"/>
</dbReference>
<keyword evidence="1" id="KW-1133">Transmembrane helix</keyword>
<comment type="caution">
    <text evidence="3">The sequence shown here is derived from an EMBL/GenBank/DDBJ whole genome shotgun (WGS) entry which is preliminary data.</text>
</comment>
<evidence type="ECO:0000256" key="1">
    <source>
        <dbReference type="SAM" id="Phobius"/>
    </source>
</evidence>
<accession>A0ABS1IKR6</accession>
<evidence type="ECO:0000259" key="2">
    <source>
        <dbReference type="PROSITE" id="PS50119"/>
    </source>
</evidence>
<evidence type="ECO:0000313" key="3">
    <source>
        <dbReference type="EMBL" id="MBK5142341.1"/>
    </source>
</evidence>
<evidence type="ECO:0000313" key="4">
    <source>
        <dbReference type="Proteomes" id="UP001296921"/>
    </source>
</evidence>
<keyword evidence="1" id="KW-0812">Transmembrane</keyword>
<feature type="transmembrane region" description="Helical" evidence="1">
    <location>
        <begin position="65"/>
        <end position="84"/>
    </location>
</feature>
<protein>
    <recommendedName>
        <fullName evidence="2">B box-type domain-containing protein</fullName>
    </recommendedName>
</protein>
<keyword evidence="1" id="KW-0472">Membrane</keyword>
<sequence>MRCFNHQDVEAIGTCKACHKGLCPDCANDLGHGLACAGKHEEVVETYNTIVQRNAKVYSAAPKNILIAPIFYLFMGLVFAYFGYKDGSMTNLPFIMGAGFIVFGIVIFVRNYSLFKSNSKNSE</sequence>
<dbReference type="EMBL" id="JADRCR010000001">
    <property type="protein sequence ID" value="MBK5142341.1"/>
    <property type="molecule type" value="Genomic_DNA"/>
</dbReference>